<accession>A0A0F9JCM4</accession>
<feature type="non-terminal residue" evidence="1">
    <location>
        <position position="1"/>
    </location>
</feature>
<sequence>LDPEWLDREFMHQGIRYKILGLNTRAKRYPVQVLRMDIKTNYKFPPKLVRECMEKMLPV</sequence>
<evidence type="ECO:0000313" key="1">
    <source>
        <dbReference type="EMBL" id="KKM03606.1"/>
    </source>
</evidence>
<reference evidence="1" key="1">
    <citation type="journal article" date="2015" name="Nature">
        <title>Complex archaea that bridge the gap between prokaryotes and eukaryotes.</title>
        <authorList>
            <person name="Spang A."/>
            <person name="Saw J.H."/>
            <person name="Jorgensen S.L."/>
            <person name="Zaremba-Niedzwiedzka K."/>
            <person name="Martijn J."/>
            <person name="Lind A.E."/>
            <person name="van Eijk R."/>
            <person name="Schleper C."/>
            <person name="Guy L."/>
            <person name="Ettema T.J."/>
        </authorList>
    </citation>
    <scope>NUCLEOTIDE SEQUENCE</scope>
</reference>
<gene>
    <name evidence="1" type="ORF">LCGC14_1772670</name>
</gene>
<proteinExistence type="predicted"/>
<dbReference type="AlphaFoldDB" id="A0A0F9JCM4"/>
<name>A0A0F9JCM4_9ZZZZ</name>
<comment type="caution">
    <text evidence="1">The sequence shown here is derived from an EMBL/GenBank/DDBJ whole genome shotgun (WGS) entry which is preliminary data.</text>
</comment>
<dbReference type="EMBL" id="LAZR01016646">
    <property type="protein sequence ID" value="KKM03606.1"/>
    <property type="molecule type" value="Genomic_DNA"/>
</dbReference>
<protein>
    <submittedName>
        <fullName evidence="1">Uncharacterized protein</fullName>
    </submittedName>
</protein>
<organism evidence="1">
    <name type="scientific">marine sediment metagenome</name>
    <dbReference type="NCBI Taxonomy" id="412755"/>
    <lineage>
        <taxon>unclassified sequences</taxon>
        <taxon>metagenomes</taxon>
        <taxon>ecological metagenomes</taxon>
    </lineage>
</organism>